<keyword evidence="3" id="KW-1185">Reference proteome</keyword>
<comment type="caution">
    <text evidence="2">The sequence shown here is derived from an EMBL/GenBank/DDBJ whole genome shotgun (WGS) entry which is preliminary data.</text>
</comment>
<accession>A0A3S0Q6B7</accession>
<dbReference type="RefSeq" id="WP_097543828.1">
    <property type="nucleotide sequence ID" value="NZ_BMFI01000012.1"/>
</dbReference>
<reference evidence="1 3" key="2">
    <citation type="submission" date="2017-09" db="EMBL/GenBank/DDBJ databases">
        <title>Comparative genomics of rhizobia isolated from Phaseolus vulgaris in China.</title>
        <authorList>
            <person name="Tong W."/>
        </authorList>
    </citation>
    <scope>NUCLEOTIDE SEQUENCE [LARGE SCALE GENOMIC DNA]</scope>
    <source>
        <strain evidence="1 3">Y27</strain>
    </source>
</reference>
<dbReference type="AlphaFoldDB" id="A0A3S0Q6B7"/>
<name>A0A3S0Q6B7_9HYPH</name>
<protein>
    <submittedName>
        <fullName evidence="2">Uncharacterized protein</fullName>
    </submittedName>
</protein>
<evidence type="ECO:0000313" key="1">
    <source>
        <dbReference type="EMBL" id="PDS49977.1"/>
    </source>
</evidence>
<organism evidence="2 4">
    <name type="scientific">Rhizobium anhuiense</name>
    <dbReference type="NCBI Taxonomy" id="1184720"/>
    <lineage>
        <taxon>Bacteria</taxon>
        <taxon>Pseudomonadati</taxon>
        <taxon>Pseudomonadota</taxon>
        <taxon>Alphaproteobacteria</taxon>
        <taxon>Hyphomicrobiales</taxon>
        <taxon>Rhizobiaceae</taxon>
        <taxon>Rhizobium/Agrobacterium group</taxon>
        <taxon>Rhizobium</taxon>
    </lineage>
</organism>
<reference evidence="2" key="3">
    <citation type="submission" date="2018-11" db="EMBL/GenBank/DDBJ databases">
        <authorList>
            <person name="Huo Y."/>
        </authorList>
    </citation>
    <scope>NUCLEOTIDE SEQUENCE</scope>
    <source>
        <strain evidence="2">CCBAU 23252</strain>
    </source>
</reference>
<proteinExistence type="predicted"/>
<dbReference type="GeneID" id="75219706"/>
<reference evidence="2 4" key="1">
    <citation type="journal article" date="2015" name="Int. J. Syst. Evol. Microbiol.">
        <title>Rhizobium anhuiense sp. nov., isolated from effective nodules of Vicia faba and Pisum sativum.</title>
        <authorList>
            <person name="Zhang Y.J."/>
            <person name="Zheng W.T."/>
            <person name="Everall I."/>
            <person name="Young J.P."/>
            <person name="Zhang X.X."/>
            <person name="Tian C.F."/>
            <person name="Sui X.H."/>
            <person name="Wang E.T."/>
            <person name="Chen W.X."/>
        </authorList>
    </citation>
    <scope>NUCLEOTIDE SEQUENCE [LARGE SCALE GENOMIC DNA]</scope>
    <source>
        <strain evidence="2 4">CCBAU 23252</strain>
    </source>
</reference>
<dbReference type="EMBL" id="NWSL01000013">
    <property type="protein sequence ID" value="PDS49977.1"/>
    <property type="molecule type" value="Genomic_DNA"/>
</dbReference>
<dbReference type="EMBL" id="RIBW01000013">
    <property type="protein sequence ID" value="RUL98504.1"/>
    <property type="molecule type" value="Genomic_DNA"/>
</dbReference>
<dbReference type="Proteomes" id="UP000273611">
    <property type="component" value="Unassembled WGS sequence"/>
</dbReference>
<evidence type="ECO:0000313" key="2">
    <source>
        <dbReference type="EMBL" id="RUL98504.1"/>
    </source>
</evidence>
<gene>
    <name evidence="1" type="ORF">CO662_21020</name>
    <name evidence="2" type="ORF">EEQ99_23790</name>
</gene>
<evidence type="ECO:0000313" key="3">
    <source>
        <dbReference type="Proteomes" id="UP000219972"/>
    </source>
</evidence>
<evidence type="ECO:0000313" key="4">
    <source>
        <dbReference type="Proteomes" id="UP000273611"/>
    </source>
</evidence>
<dbReference type="Proteomes" id="UP000219972">
    <property type="component" value="Unassembled WGS sequence"/>
</dbReference>
<sequence length="172" mass="19577">MNEAKIEVLEDGKPLAYGFADIMHYHGYGFPGGVAHAFKVMERAFPLLSVDGPPERREISIRTAFRGPGGRDAFEMVTRALTEGRYSVDPSLDRTERGDILARYVFELSYRGRTVTLQLRDGHVREEFITLGRKTDRTPAEEERLAWLKQEMADRLLALPPEAVYEEATARF</sequence>